<reference evidence="1 2" key="1">
    <citation type="submission" date="2024-02" db="EMBL/GenBank/DDBJ databases">
        <title>Bacterial strain from lacustrine sediment.</title>
        <authorList>
            <person name="Petit C."/>
            <person name="Fadhlaoui K."/>
        </authorList>
    </citation>
    <scope>NUCLEOTIDE SEQUENCE [LARGE SCALE GENOMIC DNA]</scope>
    <source>
        <strain evidence="1 2">IPX-CK</strain>
    </source>
</reference>
<gene>
    <name evidence="1" type="ORF">V6984_16705</name>
</gene>
<organism evidence="1 2">
    <name type="scientific">Kineothrix sedimenti</name>
    <dbReference type="NCBI Taxonomy" id="3123317"/>
    <lineage>
        <taxon>Bacteria</taxon>
        <taxon>Bacillati</taxon>
        <taxon>Bacillota</taxon>
        <taxon>Clostridia</taxon>
        <taxon>Lachnospirales</taxon>
        <taxon>Lachnospiraceae</taxon>
        <taxon>Kineothrix</taxon>
    </lineage>
</organism>
<name>A0ABZ3ESF8_9FIRM</name>
<evidence type="ECO:0000313" key="2">
    <source>
        <dbReference type="Proteomes" id="UP001451571"/>
    </source>
</evidence>
<sequence>MAYTTYTFYQNDYYGDVIADETAFNKWAARATDKLNYLTFGNITPDALEDYDTEVQKATCALIDVLYQIDYATKNATDAEKGNVKSKSSGNESITFGSNDTLITAVMADQKAQYKLMVDAVTEYLQGTGLLYAGV</sequence>
<protein>
    <submittedName>
        <fullName evidence="1">Uncharacterized protein</fullName>
    </submittedName>
</protein>
<dbReference type="InterPro" id="IPR013514">
    <property type="entry name" value="DUF3199_YqbG"/>
</dbReference>
<dbReference type="RefSeq" id="WP_342756738.1">
    <property type="nucleotide sequence ID" value="NZ_CP146256.1"/>
</dbReference>
<evidence type="ECO:0000313" key="1">
    <source>
        <dbReference type="EMBL" id="XAH73131.1"/>
    </source>
</evidence>
<proteinExistence type="predicted"/>
<dbReference type="EMBL" id="CP146256">
    <property type="protein sequence ID" value="XAH73131.1"/>
    <property type="molecule type" value="Genomic_DNA"/>
</dbReference>
<dbReference type="CDD" id="cd08053">
    <property type="entry name" value="Yqbg"/>
    <property type="match status" value="1"/>
</dbReference>
<keyword evidence="2" id="KW-1185">Reference proteome</keyword>
<accession>A0ABZ3ESF8</accession>
<dbReference type="Proteomes" id="UP001451571">
    <property type="component" value="Chromosome"/>
</dbReference>